<keyword evidence="2" id="KW-1185">Reference proteome</keyword>
<evidence type="ECO:0000313" key="1">
    <source>
        <dbReference type="EMBL" id="KAK3773245.1"/>
    </source>
</evidence>
<protein>
    <submittedName>
        <fullName evidence="1">Uncharacterized protein</fullName>
    </submittedName>
</protein>
<name>A0AAE0ZPU6_9GAST</name>
<comment type="caution">
    <text evidence="1">The sequence shown here is derived from an EMBL/GenBank/DDBJ whole genome shotgun (WGS) entry which is preliminary data.</text>
</comment>
<sequence>MTTTILQRSISYVYNDTKPCVPAPLDTSTDAKAYVPVIKKSQLRPKFFWWPSKVQFLLCKPFSKVTEALAVIRNSVGINNASTVSDQDGVILVTTTSFKTFRKIATGFAGPDWAVTPHDCYQDKCKASHFEVHNYPFDLDGCTGLMAPLRRAWTC</sequence>
<dbReference type="Proteomes" id="UP001283361">
    <property type="component" value="Unassembled WGS sequence"/>
</dbReference>
<gene>
    <name evidence="1" type="ORF">RRG08_012370</name>
</gene>
<dbReference type="EMBL" id="JAWDGP010003552">
    <property type="protein sequence ID" value="KAK3773245.1"/>
    <property type="molecule type" value="Genomic_DNA"/>
</dbReference>
<reference evidence="1" key="1">
    <citation type="journal article" date="2023" name="G3 (Bethesda)">
        <title>A reference genome for the long-term kleptoplast-retaining sea slug Elysia crispata morphotype clarki.</title>
        <authorList>
            <person name="Eastman K.E."/>
            <person name="Pendleton A.L."/>
            <person name="Shaikh M.A."/>
            <person name="Suttiyut T."/>
            <person name="Ogas R."/>
            <person name="Tomko P."/>
            <person name="Gavelis G."/>
            <person name="Widhalm J.R."/>
            <person name="Wisecaver J.H."/>
        </authorList>
    </citation>
    <scope>NUCLEOTIDE SEQUENCE</scope>
    <source>
        <strain evidence="1">ECLA1</strain>
    </source>
</reference>
<organism evidence="1 2">
    <name type="scientific">Elysia crispata</name>
    <name type="common">lettuce slug</name>
    <dbReference type="NCBI Taxonomy" id="231223"/>
    <lineage>
        <taxon>Eukaryota</taxon>
        <taxon>Metazoa</taxon>
        <taxon>Spiralia</taxon>
        <taxon>Lophotrochozoa</taxon>
        <taxon>Mollusca</taxon>
        <taxon>Gastropoda</taxon>
        <taxon>Heterobranchia</taxon>
        <taxon>Euthyneura</taxon>
        <taxon>Panpulmonata</taxon>
        <taxon>Sacoglossa</taxon>
        <taxon>Placobranchoidea</taxon>
        <taxon>Plakobranchidae</taxon>
        <taxon>Elysia</taxon>
    </lineage>
</organism>
<dbReference type="AlphaFoldDB" id="A0AAE0ZPU6"/>
<proteinExistence type="predicted"/>
<evidence type="ECO:0000313" key="2">
    <source>
        <dbReference type="Proteomes" id="UP001283361"/>
    </source>
</evidence>
<accession>A0AAE0ZPU6</accession>